<keyword evidence="7" id="KW-1185">Reference proteome</keyword>
<gene>
    <name evidence="6" type="ordered locus">MK0987</name>
</gene>
<dbReference type="PROSITE" id="PS51918">
    <property type="entry name" value="RADICAL_SAM"/>
    <property type="match status" value="1"/>
</dbReference>
<keyword evidence="6" id="KW-0670">Pyruvate</keyword>
<evidence type="ECO:0000256" key="2">
    <source>
        <dbReference type="ARBA" id="ARBA00022723"/>
    </source>
</evidence>
<dbReference type="RefSeq" id="WP_011019355.1">
    <property type="nucleotide sequence ID" value="NC_003551.1"/>
</dbReference>
<dbReference type="EMBL" id="AE009439">
    <property type="protein sequence ID" value="AAM02200.1"/>
    <property type="molecule type" value="Genomic_DNA"/>
</dbReference>
<evidence type="ECO:0000256" key="4">
    <source>
        <dbReference type="ARBA" id="ARBA00023014"/>
    </source>
</evidence>
<dbReference type="InParanoid" id="Q8TWP5"/>
<organism evidence="6 7">
    <name type="scientific">Methanopyrus kandleri (strain AV19 / DSM 6324 / JCM 9639 / NBRC 100938)</name>
    <dbReference type="NCBI Taxonomy" id="190192"/>
    <lineage>
        <taxon>Archaea</taxon>
        <taxon>Methanobacteriati</taxon>
        <taxon>Methanobacteriota</taxon>
        <taxon>Methanomada group</taxon>
        <taxon>Methanopyri</taxon>
        <taxon>Methanopyrales</taxon>
        <taxon>Methanopyraceae</taxon>
        <taxon>Methanopyrus</taxon>
    </lineage>
</organism>
<name>Q8TWP5_METKA</name>
<dbReference type="InterPro" id="IPR006638">
    <property type="entry name" value="Elp3/MiaA/NifB-like_rSAM"/>
</dbReference>
<dbReference type="PANTHER" id="PTHR43288:SF1">
    <property type="entry name" value="GLYCYL-RADICAL ENZYME ACTIVATING ENZYME MJ0021-RELATED"/>
    <property type="match status" value="1"/>
</dbReference>
<evidence type="ECO:0000256" key="1">
    <source>
        <dbReference type="ARBA" id="ARBA00022691"/>
    </source>
</evidence>
<evidence type="ECO:0000256" key="3">
    <source>
        <dbReference type="ARBA" id="ARBA00023004"/>
    </source>
</evidence>
<dbReference type="STRING" id="190192.MK0987"/>
<dbReference type="SUPFAM" id="SSF102114">
    <property type="entry name" value="Radical SAM enzymes"/>
    <property type="match status" value="1"/>
</dbReference>
<dbReference type="SFLD" id="SFLDG01108">
    <property type="entry name" value="Uncharacterised_Radical_SAM_Su"/>
    <property type="match status" value="1"/>
</dbReference>
<keyword evidence="4" id="KW-0411">Iron-sulfur</keyword>
<evidence type="ECO:0000259" key="5">
    <source>
        <dbReference type="PROSITE" id="PS51918"/>
    </source>
</evidence>
<dbReference type="GeneID" id="1477088"/>
<dbReference type="Pfam" id="PF04055">
    <property type="entry name" value="Radical_SAM"/>
    <property type="match status" value="1"/>
</dbReference>
<dbReference type="GO" id="GO:0051536">
    <property type="term" value="F:iron-sulfur cluster binding"/>
    <property type="evidence" value="ECO:0007669"/>
    <property type="project" value="UniProtKB-KW"/>
</dbReference>
<accession>Q8TWP5</accession>
<dbReference type="InterPro" id="IPR040087">
    <property type="entry name" value="MJ0021-like"/>
</dbReference>
<dbReference type="HOGENOM" id="CLU_053467_0_0_2"/>
<protein>
    <submittedName>
        <fullName evidence="6">Fe-S protein related to pyruvate formate-lyase activating enzyme</fullName>
    </submittedName>
</protein>
<reference evidence="6 7" key="1">
    <citation type="journal article" date="2002" name="Proc. Natl. Acad. Sci. U.S.A.">
        <title>The complete genome of hyperthermophile Methanopyrus kandleri AV19 and monophyly of archaeal methanogens.</title>
        <authorList>
            <person name="Slesarev A.I."/>
            <person name="Mezhevaya K.V."/>
            <person name="Makarova K.S."/>
            <person name="Polushin N.N."/>
            <person name="Shcherbinina O.V."/>
            <person name="Shakhova V.V."/>
            <person name="Belova G.I."/>
            <person name="Aravind L."/>
            <person name="Natale D.A."/>
            <person name="Rogozin I.B."/>
            <person name="Tatusov R.L."/>
            <person name="Wolf Y.I."/>
            <person name="Stetter K.O."/>
            <person name="Malykh A.G."/>
            <person name="Koonin E.V."/>
            <person name="Kozyavkin S.A."/>
        </authorList>
    </citation>
    <scope>NUCLEOTIDE SEQUENCE [LARGE SCALE GENOMIC DNA]</scope>
    <source>
        <strain evidence="7">AV19 / DSM 6324 / JCM 9639 / NBRC 100938</strain>
    </source>
</reference>
<dbReference type="KEGG" id="mka:MK0987"/>
<dbReference type="InterPro" id="IPR058240">
    <property type="entry name" value="rSAM_sf"/>
</dbReference>
<dbReference type="InterPro" id="IPR007197">
    <property type="entry name" value="rSAM"/>
</dbReference>
<keyword evidence="3" id="KW-0408">Iron</keyword>
<dbReference type="AlphaFoldDB" id="Q8TWP5"/>
<dbReference type="InterPro" id="IPR058374">
    <property type="entry name" value="DUF8061"/>
</dbReference>
<dbReference type="Gene3D" id="3.20.20.70">
    <property type="entry name" value="Aldolase class I"/>
    <property type="match status" value="1"/>
</dbReference>
<keyword evidence="2" id="KW-0479">Metal-binding</keyword>
<dbReference type="OrthoDB" id="372128at2157"/>
<keyword evidence="1" id="KW-0949">S-adenosyl-L-methionine</keyword>
<evidence type="ECO:0000313" key="6">
    <source>
        <dbReference type="EMBL" id="AAM02200.1"/>
    </source>
</evidence>
<feature type="domain" description="Radical SAM core" evidence="5">
    <location>
        <begin position="12"/>
        <end position="233"/>
    </location>
</feature>
<dbReference type="SFLD" id="SFLDS00029">
    <property type="entry name" value="Radical_SAM"/>
    <property type="match status" value="1"/>
</dbReference>
<dbReference type="EnsemblBacteria" id="AAM02200">
    <property type="protein sequence ID" value="AAM02200"/>
    <property type="gene ID" value="MK0987"/>
</dbReference>
<dbReference type="PANTHER" id="PTHR43288">
    <property type="entry name" value="BIOTIN SYNTHASE-RELATED PROTEIN, RADICAL SAM SUPERFAMILY"/>
    <property type="match status" value="1"/>
</dbReference>
<dbReference type="PaxDb" id="190192-MK0987"/>
<dbReference type="Proteomes" id="UP000001826">
    <property type="component" value="Chromosome"/>
</dbReference>
<dbReference type="Pfam" id="PF26257">
    <property type="entry name" value="DUF8061"/>
    <property type="match status" value="1"/>
</dbReference>
<dbReference type="CDD" id="cd01335">
    <property type="entry name" value="Radical_SAM"/>
    <property type="match status" value="1"/>
</dbReference>
<proteinExistence type="predicted"/>
<dbReference type="SMART" id="SM00729">
    <property type="entry name" value="Elp3"/>
    <property type="match status" value="1"/>
</dbReference>
<dbReference type="GO" id="GO:0003824">
    <property type="term" value="F:catalytic activity"/>
    <property type="evidence" value="ECO:0007669"/>
    <property type="project" value="InterPro"/>
</dbReference>
<dbReference type="GO" id="GO:0046872">
    <property type="term" value="F:metal ion binding"/>
    <property type="evidence" value="ECO:0007669"/>
    <property type="project" value="UniProtKB-KW"/>
</dbReference>
<evidence type="ECO:0000313" key="7">
    <source>
        <dbReference type="Proteomes" id="UP000001826"/>
    </source>
</evidence>
<dbReference type="InterPro" id="IPR013785">
    <property type="entry name" value="Aldolase_TIM"/>
</dbReference>
<sequence length="356" mass="40013">MVRGAFPKGCRLCVCGAKLVVFVTGVCNRGCWYCPVSPRKKGSDVSFANERPIRSERDLVKEAELMDAEGASLTGGDPLTRLERAVNIIRTLKDEFGDDFHIHLYAPAESVREGAIEELDGVGLDELRVHPSPDSTVNRRAAEVLEDSGMDLGFEMPAIPGEENWILEVAKLADEYGFDFLNVNELEFTESNAEELRRRRFERVDDDLSDAVAGSERTALTALSEVANDVGITLHYCPSEVKDAVQFRKRIKRMAKNVARDHEEIDEEGLIVKGIFEVISGDPEDLADVLINILEVPEEWVYVDGSRVETKPFVVDELADVLSDLEEASRCEIRAWIIREYPTWDRTVVERWPVRG</sequence>